<sequence>MNLEARKIEFVKEFLKIQSEEVIAKLEKILMKESRFYSENNEFIPMTVEEFNDQIERSLEDSENNRVISAKDLKEEIKKWR</sequence>
<organism evidence="1 2">
    <name type="scientific">Aequorivita echinoideorum</name>
    <dbReference type="NCBI Taxonomy" id="1549647"/>
    <lineage>
        <taxon>Bacteria</taxon>
        <taxon>Pseudomonadati</taxon>
        <taxon>Bacteroidota</taxon>
        <taxon>Flavobacteriia</taxon>
        <taxon>Flavobacteriales</taxon>
        <taxon>Flavobacteriaceae</taxon>
        <taxon>Aequorivita</taxon>
    </lineage>
</organism>
<gene>
    <name evidence="1" type="ORF">KIV10_02100</name>
</gene>
<evidence type="ECO:0000313" key="2">
    <source>
        <dbReference type="Proteomes" id="UP001297092"/>
    </source>
</evidence>
<dbReference type="EMBL" id="JAHCTB010000001">
    <property type="protein sequence ID" value="MBT0606964.1"/>
    <property type="molecule type" value="Genomic_DNA"/>
</dbReference>
<dbReference type="Proteomes" id="UP001297092">
    <property type="component" value="Unassembled WGS sequence"/>
</dbReference>
<dbReference type="RefSeq" id="WP_214111831.1">
    <property type="nucleotide sequence ID" value="NZ_JAHCTB010000001.1"/>
</dbReference>
<reference evidence="1 2" key="1">
    <citation type="submission" date="2021-05" db="EMBL/GenBank/DDBJ databases">
        <title>Aequorivita echinoideorum JCM 30378 genome.</title>
        <authorList>
            <person name="Zhang H."/>
            <person name="Li C."/>
        </authorList>
    </citation>
    <scope>NUCLEOTIDE SEQUENCE [LARGE SCALE GENOMIC DNA]</scope>
    <source>
        <strain evidence="1 2">JCM30378</strain>
    </source>
</reference>
<comment type="caution">
    <text evidence="1">The sequence shown here is derived from an EMBL/GenBank/DDBJ whole genome shotgun (WGS) entry which is preliminary data.</text>
</comment>
<accession>A0ABS5S178</accession>
<proteinExistence type="predicted"/>
<evidence type="ECO:0000313" key="1">
    <source>
        <dbReference type="EMBL" id="MBT0606964.1"/>
    </source>
</evidence>
<keyword evidence="2" id="KW-1185">Reference proteome</keyword>
<evidence type="ECO:0008006" key="3">
    <source>
        <dbReference type="Google" id="ProtNLM"/>
    </source>
</evidence>
<protein>
    <recommendedName>
        <fullName evidence="3">Addiction module component</fullName>
    </recommendedName>
</protein>
<name>A0ABS5S178_9FLAO</name>